<dbReference type="PANTHER" id="PTHR43775">
    <property type="entry name" value="FATTY ACID SYNTHASE"/>
    <property type="match status" value="1"/>
</dbReference>
<proteinExistence type="predicted"/>
<gene>
    <name evidence="5" type="ORF">GCM10010151_44420</name>
</gene>
<dbReference type="InterPro" id="IPR014043">
    <property type="entry name" value="Acyl_transferase_dom"/>
</dbReference>
<sequence length="300" mass="32957">MPGESGAFVDLRRVVEPVETVEDLVLSEERRQLPVHATVATRRVHAEERQRPGRRVARRVPACALGQRPYDAARDRGGDLGGGGAGGQAEQAAQRLRLADLRPARPRVPFYSTVLDDPRRVPSFDAGYWAANLRNPVRLVDAVQAAAEDGHRTFVEISAHPLLTHALTETVEDALVVPTLRRPAEGERADDTITFHTRLAALRLGGLPVRLPTGGRIVDLPSPPWRHQRHWARTGRPQAASSHPLLGSHVRLPGTRERHAWTANGAGFGDDGRAGEHRPASRGRPGLHRACRRPVRTAWL</sequence>
<dbReference type="Pfam" id="PF00698">
    <property type="entry name" value="Acyl_transf_1"/>
    <property type="match status" value="1"/>
</dbReference>
<evidence type="ECO:0000259" key="4">
    <source>
        <dbReference type="SMART" id="SM00827"/>
    </source>
</evidence>
<dbReference type="Gene3D" id="3.30.70.3290">
    <property type="match status" value="1"/>
</dbReference>
<feature type="region of interest" description="Disordered" evidence="3">
    <location>
        <begin position="70"/>
        <end position="89"/>
    </location>
</feature>
<dbReference type="InterPro" id="IPR001227">
    <property type="entry name" value="Ac_transferase_dom_sf"/>
</dbReference>
<feature type="region of interest" description="Disordered" evidence="3">
    <location>
        <begin position="265"/>
        <end position="289"/>
    </location>
</feature>
<dbReference type="InterPro" id="IPR050091">
    <property type="entry name" value="PKS_NRPS_Biosynth_Enz"/>
</dbReference>
<accession>A0ABN0WXZ6</accession>
<evidence type="ECO:0000256" key="2">
    <source>
        <dbReference type="ARBA" id="ARBA00022553"/>
    </source>
</evidence>
<feature type="domain" description="Malonyl-CoA:ACP transacylase (MAT)" evidence="4">
    <location>
        <begin position="14"/>
        <end position="184"/>
    </location>
</feature>
<dbReference type="Gene3D" id="3.40.366.10">
    <property type="entry name" value="Malonyl-Coenzyme A Acyl Carrier Protein, domain 2"/>
    <property type="match status" value="1"/>
</dbReference>
<dbReference type="RefSeq" id="WP_252807611.1">
    <property type="nucleotide sequence ID" value="NZ_BAAABM010000041.1"/>
</dbReference>
<keyword evidence="2" id="KW-0597">Phosphoprotein</keyword>
<feature type="compositionally biased region" description="Basic and acidic residues" evidence="3">
    <location>
        <begin position="270"/>
        <end position="279"/>
    </location>
</feature>
<protein>
    <recommendedName>
        <fullName evidence="4">Malonyl-CoA:ACP transacylase (MAT) domain-containing protein</fullName>
    </recommendedName>
</protein>
<organism evidence="5 6">
    <name type="scientific">Actinoallomurus spadix</name>
    <dbReference type="NCBI Taxonomy" id="79912"/>
    <lineage>
        <taxon>Bacteria</taxon>
        <taxon>Bacillati</taxon>
        <taxon>Actinomycetota</taxon>
        <taxon>Actinomycetes</taxon>
        <taxon>Streptosporangiales</taxon>
        <taxon>Thermomonosporaceae</taxon>
        <taxon>Actinoallomurus</taxon>
    </lineage>
</organism>
<dbReference type="EMBL" id="BAAABM010000041">
    <property type="protein sequence ID" value="GAA0349839.1"/>
    <property type="molecule type" value="Genomic_DNA"/>
</dbReference>
<dbReference type="SUPFAM" id="SSF52151">
    <property type="entry name" value="FabD/lysophospholipase-like"/>
    <property type="match status" value="1"/>
</dbReference>
<comment type="caution">
    <text evidence="5">The sequence shown here is derived from an EMBL/GenBank/DDBJ whole genome shotgun (WGS) entry which is preliminary data.</text>
</comment>
<evidence type="ECO:0000256" key="3">
    <source>
        <dbReference type="SAM" id="MobiDB-lite"/>
    </source>
</evidence>
<evidence type="ECO:0000313" key="6">
    <source>
        <dbReference type="Proteomes" id="UP001501822"/>
    </source>
</evidence>
<dbReference type="SMART" id="SM00827">
    <property type="entry name" value="PKS_AT"/>
    <property type="match status" value="1"/>
</dbReference>
<dbReference type="Proteomes" id="UP001501822">
    <property type="component" value="Unassembled WGS sequence"/>
</dbReference>
<reference evidence="5 6" key="1">
    <citation type="journal article" date="2019" name="Int. J. Syst. Evol. Microbiol.">
        <title>The Global Catalogue of Microorganisms (GCM) 10K type strain sequencing project: providing services to taxonomists for standard genome sequencing and annotation.</title>
        <authorList>
            <consortium name="The Broad Institute Genomics Platform"/>
            <consortium name="The Broad Institute Genome Sequencing Center for Infectious Disease"/>
            <person name="Wu L."/>
            <person name="Ma J."/>
        </authorList>
    </citation>
    <scope>NUCLEOTIDE SEQUENCE [LARGE SCALE GENOMIC DNA]</scope>
    <source>
        <strain evidence="5 6">JCM 3146</strain>
    </source>
</reference>
<dbReference type="InterPro" id="IPR016035">
    <property type="entry name" value="Acyl_Trfase/lysoPLipase"/>
</dbReference>
<dbReference type="PANTHER" id="PTHR43775:SF37">
    <property type="entry name" value="SI:DKEY-61P9.11"/>
    <property type="match status" value="1"/>
</dbReference>
<keyword evidence="6" id="KW-1185">Reference proteome</keyword>
<name>A0ABN0WXZ6_9ACTN</name>
<evidence type="ECO:0000313" key="5">
    <source>
        <dbReference type="EMBL" id="GAA0349839.1"/>
    </source>
</evidence>
<keyword evidence="1" id="KW-0596">Phosphopantetheine</keyword>
<evidence type="ECO:0000256" key="1">
    <source>
        <dbReference type="ARBA" id="ARBA00022450"/>
    </source>
</evidence>